<dbReference type="RefSeq" id="WP_013320215.1">
    <property type="nucleotide sequence ID" value="NC_014501.1"/>
</dbReference>
<organism evidence="1 2">
    <name type="scientific">Gloeothece verrucosa (strain PCC 7822)</name>
    <name type="common">Cyanothece sp. (strain PCC 7822)</name>
    <dbReference type="NCBI Taxonomy" id="497965"/>
    <lineage>
        <taxon>Bacteria</taxon>
        <taxon>Bacillati</taxon>
        <taxon>Cyanobacteriota</taxon>
        <taxon>Cyanophyceae</taxon>
        <taxon>Oscillatoriophycideae</taxon>
        <taxon>Chroococcales</taxon>
        <taxon>Aphanothecaceae</taxon>
        <taxon>Gloeothece</taxon>
        <taxon>Gloeothece verrucosa</taxon>
    </lineage>
</organism>
<dbReference type="KEGG" id="cyj:Cyan7822_0053"/>
<sequence length="250" mass="29218">MVILSQNSSPNLKEIPTEDLKQELINLTQHRDKDRLNKKVQFYQDTLAPIFEELSQRNPYPQAEEQTSLIEGVWFPIWSTIPFQDLIPGRLIEQSYQIFLDNGYYGNIARYAPFNPLPILGKFSQALVAYDLILIQKYAVKNNQWLIENVGFKQALKFADSPLDIEKAKKWLVQIVESQVNLNLEKPEVFNVAFLKNINKKVSKQLKGALKATPHFEHLYIDSDFRIVKSRREEKQRFSYTIAVRPPFKF</sequence>
<dbReference type="eggNOG" id="ENOG502Z80M">
    <property type="taxonomic scope" value="Bacteria"/>
</dbReference>
<proteinExistence type="predicted"/>
<dbReference type="AlphaFoldDB" id="E0UHG4"/>
<evidence type="ECO:0000313" key="2">
    <source>
        <dbReference type="Proteomes" id="UP000008206"/>
    </source>
</evidence>
<gene>
    <name evidence="1" type="ordered locus">Cyan7822_0053</name>
</gene>
<evidence type="ECO:0000313" key="1">
    <source>
        <dbReference type="EMBL" id="ADN12105.1"/>
    </source>
</evidence>
<accession>E0UHG4</accession>
<dbReference type="HOGENOM" id="CLU_089494_0_0_3"/>
<dbReference type="OrthoDB" id="8140268at2"/>
<keyword evidence="2" id="KW-1185">Reference proteome</keyword>
<dbReference type="Proteomes" id="UP000008206">
    <property type="component" value="Chromosome"/>
</dbReference>
<name>E0UHG4_GLOV7</name>
<protein>
    <submittedName>
        <fullName evidence="1">Uncharacterized protein</fullName>
    </submittedName>
</protein>
<dbReference type="EMBL" id="CP002198">
    <property type="protein sequence ID" value="ADN12105.1"/>
    <property type="molecule type" value="Genomic_DNA"/>
</dbReference>
<dbReference type="STRING" id="497965.Cyan7822_0053"/>
<reference evidence="2" key="1">
    <citation type="journal article" date="2011" name="MBio">
        <title>Novel metabolic attributes of the genus Cyanothece, comprising a group of unicellular nitrogen-fixing Cyanobacteria.</title>
        <authorList>
            <person name="Bandyopadhyay A."/>
            <person name="Elvitigala T."/>
            <person name="Welsh E."/>
            <person name="Stockel J."/>
            <person name="Liberton M."/>
            <person name="Min H."/>
            <person name="Sherman L.A."/>
            <person name="Pakrasi H.B."/>
        </authorList>
    </citation>
    <scope>NUCLEOTIDE SEQUENCE [LARGE SCALE GENOMIC DNA]</scope>
    <source>
        <strain evidence="2">PCC 7822</strain>
    </source>
</reference>